<dbReference type="EMBL" id="AE001437">
    <property type="protein sequence ID" value="AAK81244.1"/>
    <property type="molecule type" value="Genomic_DNA"/>
</dbReference>
<dbReference type="PATRIC" id="fig|272562.8.peg.3490"/>
<dbReference type="SUPFAM" id="SSF55729">
    <property type="entry name" value="Acyl-CoA N-acyltransferases (Nat)"/>
    <property type="match status" value="1"/>
</dbReference>
<dbReference type="eggNOG" id="COG3882">
    <property type="taxonomic scope" value="Bacteria"/>
</dbReference>
<dbReference type="GeneID" id="44999806"/>
<dbReference type="InterPro" id="IPR036412">
    <property type="entry name" value="HAD-like_sf"/>
</dbReference>
<feature type="coiled-coil region" evidence="1">
    <location>
        <begin position="347"/>
        <end position="381"/>
    </location>
</feature>
<dbReference type="CDD" id="cd07501">
    <property type="entry name" value="HAD_MDP-1_like"/>
    <property type="match status" value="1"/>
</dbReference>
<keyword evidence="1" id="KW-0175">Coiled coil</keyword>
<proteinExistence type="predicted"/>
<dbReference type="STRING" id="272562.CA_C3312"/>
<dbReference type="Gene3D" id="3.40.50.1110">
    <property type="entry name" value="SGNH hydrolase"/>
    <property type="match status" value="1"/>
</dbReference>
<accession>Q97E08</accession>
<dbReference type="Gene3D" id="3.40.50.1000">
    <property type="entry name" value="HAD superfamily/HAD-like"/>
    <property type="match status" value="1"/>
</dbReference>
<feature type="domain" description="N-acetyltransferase" evidence="2">
    <location>
        <begin position="387"/>
        <end position="543"/>
    </location>
</feature>
<dbReference type="NCBIfam" id="TIGR01681">
    <property type="entry name" value="HAD-SF-IIIC"/>
    <property type="match status" value="1"/>
</dbReference>
<dbReference type="InterPro" id="IPR016181">
    <property type="entry name" value="Acyl_CoA_acyltransferase"/>
</dbReference>
<dbReference type="RefSeq" id="WP_010966584.1">
    <property type="nucleotide sequence ID" value="NC_003030.1"/>
</dbReference>
<dbReference type="InterPro" id="IPR035679">
    <property type="entry name" value="MDP-1_euk"/>
</dbReference>
<dbReference type="AlphaFoldDB" id="Q97E08"/>
<name>Q97E08_CLOAB</name>
<keyword evidence="4" id="KW-1185">Reference proteome</keyword>
<evidence type="ECO:0000313" key="3">
    <source>
        <dbReference type="EMBL" id="AAK81244.1"/>
    </source>
</evidence>
<organism evidence="3 4">
    <name type="scientific">Clostridium acetobutylicum (strain ATCC 824 / DSM 792 / JCM 1419 / IAM 19013 / LMG 5710 / NBRC 13948 / NRRL B-527 / VKM B-1787 / 2291 / W)</name>
    <dbReference type="NCBI Taxonomy" id="272562"/>
    <lineage>
        <taxon>Bacteria</taxon>
        <taxon>Bacillati</taxon>
        <taxon>Bacillota</taxon>
        <taxon>Clostridia</taxon>
        <taxon>Eubacteriales</taxon>
        <taxon>Clostridiaceae</taxon>
        <taxon>Clostridium</taxon>
    </lineage>
</organism>
<evidence type="ECO:0000256" key="1">
    <source>
        <dbReference type="SAM" id="Coils"/>
    </source>
</evidence>
<dbReference type="PROSITE" id="PS51186">
    <property type="entry name" value="GNAT"/>
    <property type="match status" value="1"/>
</dbReference>
<dbReference type="GO" id="GO:0016747">
    <property type="term" value="F:acyltransferase activity, transferring groups other than amino-acyl groups"/>
    <property type="evidence" value="ECO:0007669"/>
    <property type="project" value="InterPro"/>
</dbReference>
<dbReference type="OrthoDB" id="323926at2"/>
<dbReference type="InterPro" id="IPR010037">
    <property type="entry name" value="FkbH_domain"/>
</dbReference>
<evidence type="ECO:0000313" key="4">
    <source>
        <dbReference type="Proteomes" id="UP000000814"/>
    </source>
</evidence>
<protein>
    <submittedName>
        <fullName evidence="3">Uncharacterized conserved protein</fullName>
    </submittedName>
</protein>
<gene>
    <name evidence="3" type="ordered locus">CA_C3312</name>
</gene>
<dbReference type="HOGENOM" id="CLU_018095_1_1_9"/>
<dbReference type="Proteomes" id="UP000000814">
    <property type="component" value="Chromosome"/>
</dbReference>
<dbReference type="InterPro" id="IPR023214">
    <property type="entry name" value="HAD_sf"/>
</dbReference>
<dbReference type="NCBIfam" id="TIGR01686">
    <property type="entry name" value="FkbH"/>
    <property type="match status" value="1"/>
</dbReference>
<evidence type="ECO:0000259" key="2">
    <source>
        <dbReference type="PROSITE" id="PS51186"/>
    </source>
</evidence>
<sequence>MKIGILSNVNISSIAGKIDDSFEVYKPDGYGVWVQEITDIKSALYKFKPEGIFLILDGKELIRNKELWDIEDKKNELLRNLEYIEQAVVKNKDIRFFISDIDIETKKIKVEKDCEEETIIQLEWLNRLSELKNKYSNMSIFPLKRLIEVEGRKSCYCNKLWYLSGIKFSVKGEEIIKAEIESLAVAMSGRRKKCLVLDLDNTLWGGIIAEVGVDGIELSEYKEGARYKEFQKRIKEIKDTGVLLCICSKNNEKDVDEVFFKHPHMVLKKSDFTCTKINWLSKVENIKKICSELNLGADSLVFIDDSPIERELVKNNVEGIIVPDFPEDTYMLEDFIIDIYNRYFRIVETSTEDLNRTEMYKENLEREIEKKETESLEAFLKNLRMEITVRKASGHDILRISQLTQRTNQFNLTNKRYTRTDVSSLIKNKSFDVFAVEVKDKFGDNGVVSVIIVERKNLKEIFVDTFLMSCRVMGRKIEEQLISFVEDFYRSSGFEKIFTYYNASKKNKPVEKFYENMGYKVISLDENGSKFYGEKIVKLKNVKRSIYGKLKLSGF</sequence>
<dbReference type="Gene3D" id="3.40.630.30">
    <property type="match status" value="1"/>
</dbReference>
<dbReference type="InterPro" id="IPR010033">
    <property type="entry name" value="HAD_SF_ppase_IIIC"/>
</dbReference>
<dbReference type="InterPro" id="IPR036514">
    <property type="entry name" value="SGNH_hydro_sf"/>
</dbReference>
<dbReference type="SUPFAM" id="SSF56784">
    <property type="entry name" value="HAD-like"/>
    <property type="match status" value="1"/>
</dbReference>
<reference evidence="3 4" key="1">
    <citation type="journal article" date="2001" name="J. Bacteriol.">
        <title>Genome sequence and comparative analysis of the solvent-producing bacterium Clostridium acetobutylicum.</title>
        <authorList>
            <person name="Nolling J."/>
            <person name="Breton G."/>
            <person name="Omelchenko M.V."/>
            <person name="Makarova K.S."/>
            <person name="Zeng Q."/>
            <person name="Gibson R."/>
            <person name="Lee H.M."/>
            <person name="Dubois J."/>
            <person name="Qiu D."/>
            <person name="Hitti J."/>
            <person name="Wolf Y.I."/>
            <person name="Tatusov R.L."/>
            <person name="Sabathe F."/>
            <person name="Doucette-Stamm L."/>
            <person name="Soucaille P."/>
            <person name="Daly M.J."/>
            <person name="Bennett G.N."/>
            <person name="Koonin E.V."/>
            <person name="Smith D.R."/>
        </authorList>
    </citation>
    <scope>NUCLEOTIDE SEQUENCE [LARGE SCALE GENOMIC DNA]</scope>
    <source>
        <strain evidence="4">ATCC 824 / DSM 792 / JCM 1419 / LMG 5710 / VKM B-1787</strain>
    </source>
</reference>
<dbReference type="InterPro" id="IPR000182">
    <property type="entry name" value="GNAT_dom"/>
</dbReference>
<dbReference type="KEGG" id="cac:CA_C3312"/>
<dbReference type="PIR" id="A97307">
    <property type="entry name" value="A97307"/>
</dbReference>